<dbReference type="Proteomes" id="UP001454036">
    <property type="component" value="Unassembled WGS sequence"/>
</dbReference>
<gene>
    <name evidence="1" type="ORF">LIER_43989</name>
</gene>
<evidence type="ECO:0000313" key="1">
    <source>
        <dbReference type="EMBL" id="GAA0175000.1"/>
    </source>
</evidence>
<comment type="caution">
    <text evidence="1">The sequence shown here is derived from an EMBL/GenBank/DDBJ whole genome shotgun (WGS) entry which is preliminary data.</text>
</comment>
<proteinExistence type="predicted"/>
<dbReference type="EMBL" id="BAABME010042967">
    <property type="protein sequence ID" value="GAA0175000.1"/>
    <property type="molecule type" value="Genomic_DNA"/>
</dbReference>
<name>A0AAV3RFG0_LITER</name>
<reference evidence="1 2" key="1">
    <citation type="submission" date="2024-01" db="EMBL/GenBank/DDBJ databases">
        <title>The complete chloroplast genome sequence of Lithospermum erythrorhizon: insights into the phylogenetic relationship among Boraginaceae species and the maternal lineages of purple gromwells.</title>
        <authorList>
            <person name="Okada T."/>
            <person name="Watanabe K."/>
        </authorList>
    </citation>
    <scope>NUCLEOTIDE SEQUENCE [LARGE SCALE GENOMIC DNA]</scope>
</reference>
<dbReference type="AlphaFoldDB" id="A0AAV3RFG0"/>
<evidence type="ECO:0000313" key="2">
    <source>
        <dbReference type="Proteomes" id="UP001454036"/>
    </source>
</evidence>
<accession>A0AAV3RFG0</accession>
<protein>
    <submittedName>
        <fullName evidence="1">Uncharacterized protein</fullName>
    </submittedName>
</protein>
<sequence>MWNCEQATERTLLEKVGHVMTSIKESTHVDQLISTLHSLTSLIFTVDSHSILGIISEEYRDEVRNVEILSEDERRENWKMFYGGAAFRTLARVLLYGNEFFSFS</sequence>
<keyword evidence="2" id="KW-1185">Reference proteome</keyword>
<organism evidence="1 2">
    <name type="scientific">Lithospermum erythrorhizon</name>
    <name type="common">Purple gromwell</name>
    <name type="synonym">Lithospermum officinale var. erythrorhizon</name>
    <dbReference type="NCBI Taxonomy" id="34254"/>
    <lineage>
        <taxon>Eukaryota</taxon>
        <taxon>Viridiplantae</taxon>
        <taxon>Streptophyta</taxon>
        <taxon>Embryophyta</taxon>
        <taxon>Tracheophyta</taxon>
        <taxon>Spermatophyta</taxon>
        <taxon>Magnoliopsida</taxon>
        <taxon>eudicotyledons</taxon>
        <taxon>Gunneridae</taxon>
        <taxon>Pentapetalae</taxon>
        <taxon>asterids</taxon>
        <taxon>lamiids</taxon>
        <taxon>Boraginales</taxon>
        <taxon>Boraginaceae</taxon>
        <taxon>Boraginoideae</taxon>
        <taxon>Lithospermeae</taxon>
        <taxon>Lithospermum</taxon>
    </lineage>
</organism>